<reference evidence="2 3" key="1">
    <citation type="journal article" date="2017" name="Front. Genet.">
        <title>Draft sequencing of the heterozygous diploid genome of Satsuma (Citrus unshiu Marc.) using a hybrid assembly approach.</title>
        <authorList>
            <person name="Shimizu T."/>
            <person name="Tanizawa Y."/>
            <person name="Mochizuki T."/>
            <person name="Nagasaki H."/>
            <person name="Yoshioka T."/>
            <person name="Toyoda A."/>
            <person name="Fujiyama A."/>
            <person name="Kaminuma E."/>
            <person name="Nakamura Y."/>
        </authorList>
    </citation>
    <scope>NUCLEOTIDE SEQUENCE [LARGE SCALE GENOMIC DNA]</scope>
    <source>
        <strain evidence="3">cv. Miyagawa wase</strain>
    </source>
</reference>
<accession>A0A2H5QWQ2</accession>
<protein>
    <submittedName>
        <fullName evidence="2">Uncharacterized protein</fullName>
    </submittedName>
</protein>
<evidence type="ECO:0000256" key="1">
    <source>
        <dbReference type="SAM" id="Phobius"/>
    </source>
</evidence>
<name>A0A2H5QWQ2_CITUN</name>
<feature type="transmembrane region" description="Helical" evidence="1">
    <location>
        <begin position="6"/>
        <end position="24"/>
    </location>
</feature>
<keyword evidence="3" id="KW-1185">Reference proteome</keyword>
<dbReference type="EMBL" id="BDQV01001067">
    <property type="protein sequence ID" value="GAY69044.1"/>
    <property type="molecule type" value="Genomic_DNA"/>
</dbReference>
<keyword evidence="1" id="KW-0812">Transmembrane</keyword>
<keyword evidence="1" id="KW-0472">Membrane</keyword>
<sequence>MGSLHLLHVANVLGLAILSVSALLSPPSWPLSLMSTVSFASLKAAVGESLVTSNVGVSQLPDLSRS</sequence>
<evidence type="ECO:0000313" key="2">
    <source>
        <dbReference type="EMBL" id="GAY69044.1"/>
    </source>
</evidence>
<keyword evidence="1" id="KW-1133">Transmembrane helix</keyword>
<organism evidence="2 3">
    <name type="scientific">Citrus unshiu</name>
    <name type="common">Satsuma mandarin</name>
    <name type="synonym">Citrus nobilis var. unshiu</name>
    <dbReference type="NCBI Taxonomy" id="55188"/>
    <lineage>
        <taxon>Eukaryota</taxon>
        <taxon>Viridiplantae</taxon>
        <taxon>Streptophyta</taxon>
        <taxon>Embryophyta</taxon>
        <taxon>Tracheophyta</taxon>
        <taxon>Spermatophyta</taxon>
        <taxon>Magnoliopsida</taxon>
        <taxon>eudicotyledons</taxon>
        <taxon>Gunneridae</taxon>
        <taxon>Pentapetalae</taxon>
        <taxon>rosids</taxon>
        <taxon>malvids</taxon>
        <taxon>Sapindales</taxon>
        <taxon>Rutaceae</taxon>
        <taxon>Aurantioideae</taxon>
        <taxon>Citrus</taxon>
    </lineage>
</organism>
<evidence type="ECO:0000313" key="3">
    <source>
        <dbReference type="Proteomes" id="UP000236630"/>
    </source>
</evidence>
<comment type="caution">
    <text evidence="2">The sequence shown here is derived from an EMBL/GenBank/DDBJ whole genome shotgun (WGS) entry which is preliminary data.</text>
</comment>
<gene>
    <name evidence="2" type="ORF">CUMW_268930</name>
</gene>
<dbReference type="AlphaFoldDB" id="A0A2H5QWQ2"/>
<proteinExistence type="predicted"/>
<dbReference type="Proteomes" id="UP000236630">
    <property type="component" value="Unassembled WGS sequence"/>
</dbReference>